<dbReference type="RefSeq" id="WP_091998252.1">
    <property type="nucleotide sequence ID" value="NZ_FOUR01000001.1"/>
</dbReference>
<feature type="signal peptide" evidence="1">
    <location>
        <begin position="1"/>
        <end position="27"/>
    </location>
</feature>
<evidence type="ECO:0000256" key="1">
    <source>
        <dbReference type="SAM" id="SignalP"/>
    </source>
</evidence>
<accession>A0A1I4REW7</accession>
<gene>
    <name evidence="2" type="ORF">SAMN04487961_0515</name>
</gene>
<keyword evidence="1" id="KW-0732">Signal</keyword>
<evidence type="ECO:0000313" key="3">
    <source>
        <dbReference type="Proteomes" id="UP000199339"/>
    </source>
</evidence>
<dbReference type="CDD" id="cd17511">
    <property type="entry name" value="YbjN_AmyR-like"/>
    <property type="match status" value="1"/>
</dbReference>
<evidence type="ECO:0000313" key="2">
    <source>
        <dbReference type="EMBL" id="SFM50767.1"/>
    </source>
</evidence>
<dbReference type="Proteomes" id="UP000199339">
    <property type="component" value="Unassembled WGS sequence"/>
</dbReference>
<proteinExistence type="predicted"/>
<dbReference type="AlphaFoldDB" id="A0A1I4REW7"/>
<dbReference type="OrthoDB" id="33037at2"/>
<feature type="chain" id="PRO_5011470363" evidence="1">
    <location>
        <begin position="28"/>
        <end position="160"/>
    </location>
</feature>
<dbReference type="InterPro" id="IPR019660">
    <property type="entry name" value="Put_sensory_transdc_reg_YbjN"/>
</dbReference>
<dbReference type="EMBL" id="FOUR01000001">
    <property type="protein sequence ID" value="SFM50767.1"/>
    <property type="molecule type" value="Genomic_DNA"/>
</dbReference>
<sequence length="160" mass="17681">MNDKHLKYLLMAFACLAILLGGGMAHAAKMIDGSKPGDILEIAKGFGYATLDTDDDGDPMITGRIDGNRFVIHFYNCTNGENCGVILLRAAWISDNVDWETLNGWNTRMLVGMAYLDDENDPVIELPVILEGGVSADNLEEVFDYWRTVLGSFETEVIKD</sequence>
<keyword evidence="3" id="KW-1185">Reference proteome</keyword>
<organism evidence="2 3">
    <name type="scientific">Marinobacter pelagius</name>
    <dbReference type="NCBI Taxonomy" id="379482"/>
    <lineage>
        <taxon>Bacteria</taxon>
        <taxon>Pseudomonadati</taxon>
        <taxon>Pseudomonadota</taxon>
        <taxon>Gammaproteobacteria</taxon>
        <taxon>Pseudomonadales</taxon>
        <taxon>Marinobacteraceae</taxon>
        <taxon>Marinobacter</taxon>
    </lineage>
</organism>
<protein>
    <submittedName>
        <fullName evidence="2">Putative sensory transduction regulator</fullName>
    </submittedName>
</protein>
<name>A0A1I4REW7_9GAMM</name>
<reference evidence="3" key="1">
    <citation type="submission" date="2016-10" db="EMBL/GenBank/DDBJ databases">
        <authorList>
            <person name="Varghese N."/>
            <person name="Submissions S."/>
        </authorList>
    </citation>
    <scope>NUCLEOTIDE SEQUENCE [LARGE SCALE GENOMIC DNA]</scope>
    <source>
        <strain evidence="3">CGMCC 1.6775</strain>
    </source>
</reference>
<dbReference type="Pfam" id="PF10722">
    <property type="entry name" value="YbjN"/>
    <property type="match status" value="1"/>
</dbReference>